<dbReference type="RefSeq" id="WP_165233820.1">
    <property type="nucleotide sequence ID" value="NZ_CP049257.1"/>
</dbReference>
<name>A0A6G6WEV0_9ACTN</name>
<dbReference type="Proteomes" id="UP000502996">
    <property type="component" value="Chromosome"/>
</dbReference>
<dbReference type="Gene3D" id="3.30.300.30">
    <property type="match status" value="1"/>
</dbReference>
<comment type="similarity">
    <text evidence="1">Belongs to the ATP-dependent AMP-binding enzyme family.</text>
</comment>
<dbReference type="PANTHER" id="PTHR43201">
    <property type="entry name" value="ACYL-COA SYNTHETASE"/>
    <property type="match status" value="1"/>
</dbReference>
<reference evidence="5 6" key="1">
    <citation type="submission" date="2020-02" db="EMBL/GenBank/DDBJ databases">
        <title>Full genome sequence of Nocardioides sp. R-3366.</title>
        <authorList>
            <person name="Im W.-T."/>
        </authorList>
    </citation>
    <scope>NUCLEOTIDE SEQUENCE [LARGE SCALE GENOMIC DNA]</scope>
    <source>
        <strain evidence="5 6">R-3366</strain>
    </source>
</reference>
<evidence type="ECO:0000313" key="5">
    <source>
        <dbReference type="EMBL" id="QIG43739.1"/>
    </source>
</evidence>
<dbReference type="InterPro" id="IPR042099">
    <property type="entry name" value="ANL_N_sf"/>
</dbReference>
<accession>A0A6G6WEV0</accession>
<keyword evidence="6" id="KW-1185">Reference proteome</keyword>
<dbReference type="FunFam" id="3.30.300.30:FF:000008">
    <property type="entry name" value="2,3-dihydroxybenzoate-AMP ligase"/>
    <property type="match status" value="1"/>
</dbReference>
<dbReference type="Pfam" id="PF00501">
    <property type="entry name" value="AMP-binding"/>
    <property type="match status" value="1"/>
</dbReference>
<dbReference type="GO" id="GO:0006631">
    <property type="term" value="P:fatty acid metabolic process"/>
    <property type="evidence" value="ECO:0007669"/>
    <property type="project" value="TreeGrafter"/>
</dbReference>
<dbReference type="InterPro" id="IPR045851">
    <property type="entry name" value="AMP-bd_C_sf"/>
</dbReference>
<feature type="domain" description="AMP-binding enzyme C-terminal" evidence="4">
    <location>
        <begin position="431"/>
        <end position="507"/>
    </location>
</feature>
<feature type="domain" description="AMP-dependent synthetase/ligase" evidence="3">
    <location>
        <begin position="15"/>
        <end position="381"/>
    </location>
</feature>
<proteinExistence type="inferred from homology"/>
<evidence type="ECO:0000256" key="2">
    <source>
        <dbReference type="ARBA" id="ARBA00022598"/>
    </source>
</evidence>
<gene>
    <name evidence="5" type="ORF">G5V58_14060</name>
</gene>
<sequence>MQLSRLCPGDWVTLNARYFPGNDCLVAADGRVRTFAEVDARVTRLVRALRAAGVGRGDRVAIMAVDSPEYVELVLACMKLGATYAALNFRLAGPELRTVLTASQAKLIFLSARYEELVEGCFPAAAAHVQERIAFDKTEAGLTTYEDFLASGEDGGEIESVTTDEEILSISFTSGTTGVPKGVLQSQRMIKAVTQSGALELGVRPGDLLMSGAPLFHAGGFGHVLYGVSRAAGSVVMPQWELETALHWLQSGRVTEAMLVPSMIIQLLGHPRVTDADYAGLRSIMYGGAPMPTSVIRRMSEVFDCDLHNGFGAGTEAGGQLTLRPEDHRRALAGEEWLLGSIGKPAFGCDVRLLDPEGNEVRDGEVGEIASRGDTVMSGYLGQPELTARAVRDGWFIAGDLAWKDEEGYLHLAGRADDMIIRGGENVYPVEIEDVVGAHEDVEEIAVVGEPDAQWGQVVTAVVVLRDGAAPLTVEALREHCRGRLASYKVPTRVVALHEFPRNASGKIHKQELRRQLGEGLA</sequence>
<dbReference type="EMBL" id="CP049257">
    <property type="protein sequence ID" value="QIG43739.1"/>
    <property type="molecule type" value="Genomic_DNA"/>
</dbReference>
<dbReference type="InterPro" id="IPR025110">
    <property type="entry name" value="AMP-bd_C"/>
</dbReference>
<evidence type="ECO:0000256" key="1">
    <source>
        <dbReference type="ARBA" id="ARBA00006432"/>
    </source>
</evidence>
<dbReference type="KEGG" id="nano:G5V58_14060"/>
<protein>
    <submittedName>
        <fullName evidence="5">Long-chain fatty acid--CoA ligase</fullName>
    </submittedName>
</protein>
<dbReference type="Gene3D" id="3.40.50.12780">
    <property type="entry name" value="N-terminal domain of ligase-like"/>
    <property type="match status" value="1"/>
</dbReference>
<dbReference type="GO" id="GO:0031956">
    <property type="term" value="F:medium-chain fatty acid-CoA ligase activity"/>
    <property type="evidence" value="ECO:0007669"/>
    <property type="project" value="TreeGrafter"/>
</dbReference>
<dbReference type="SUPFAM" id="SSF56801">
    <property type="entry name" value="Acetyl-CoA synthetase-like"/>
    <property type="match status" value="1"/>
</dbReference>
<dbReference type="InterPro" id="IPR020845">
    <property type="entry name" value="AMP-binding_CS"/>
</dbReference>
<organism evidence="5 6">
    <name type="scientific">Nocardioides anomalus</name>
    <dbReference type="NCBI Taxonomy" id="2712223"/>
    <lineage>
        <taxon>Bacteria</taxon>
        <taxon>Bacillati</taxon>
        <taxon>Actinomycetota</taxon>
        <taxon>Actinomycetes</taxon>
        <taxon>Propionibacteriales</taxon>
        <taxon>Nocardioidaceae</taxon>
        <taxon>Nocardioides</taxon>
    </lineage>
</organism>
<dbReference type="PANTHER" id="PTHR43201:SF5">
    <property type="entry name" value="MEDIUM-CHAIN ACYL-COA LIGASE ACSF2, MITOCHONDRIAL"/>
    <property type="match status" value="1"/>
</dbReference>
<evidence type="ECO:0000313" key="6">
    <source>
        <dbReference type="Proteomes" id="UP000502996"/>
    </source>
</evidence>
<evidence type="ECO:0000259" key="4">
    <source>
        <dbReference type="Pfam" id="PF13193"/>
    </source>
</evidence>
<keyword evidence="2 5" id="KW-0436">Ligase</keyword>
<dbReference type="PROSITE" id="PS00455">
    <property type="entry name" value="AMP_BINDING"/>
    <property type="match status" value="1"/>
</dbReference>
<dbReference type="Pfam" id="PF13193">
    <property type="entry name" value="AMP-binding_C"/>
    <property type="match status" value="1"/>
</dbReference>
<evidence type="ECO:0000259" key="3">
    <source>
        <dbReference type="Pfam" id="PF00501"/>
    </source>
</evidence>
<dbReference type="InterPro" id="IPR000873">
    <property type="entry name" value="AMP-dep_synth/lig_dom"/>
</dbReference>
<dbReference type="AlphaFoldDB" id="A0A6G6WEV0"/>